<dbReference type="AlphaFoldDB" id="A0ABD5SAY7"/>
<comment type="caution">
    <text evidence="1">The sequence shown here is derived from an EMBL/GenBank/DDBJ whole genome shotgun (WGS) entry which is preliminary data.</text>
</comment>
<keyword evidence="1" id="KW-0808">Transferase</keyword>
<keyword evidence="2" id="KW-1185">Reference proteome</keyword>
<gene>
    <name evidence="1" type="ORF">ACFQEU_09840</name>
</gene>
<reference evidence="1 2" key="1">
    <citation type="journal article" date="2019" name="Int. J. Syst. Evol. Microbiol.">
        <title>The Global Catalogue of Microorganisms (GCM) 10K type strain sequencing project: providing services to taxonomists for standard genome sequencing and annotation.</title>
        <authorList>
            <consortium name="The Broad Institute Genomics Platform"/>
            <consortium name="The Broad Institute Genome Sequencing Center for Infectious Disease"/>
            <person name="Wu L."/>
            <person name="Ma J."/>
        </authorList>
    </citation>
    <scope>NUCLEOTIDE SEQUENCE [LARGE SCALE GENOMIC DNA]</scope>
    <source>
        <strain evidence="1 2">CGMCC 1.3239</strain>
    </source>
</reference>
<accession>A0ABD5SAY7</accession>
<sequence>VADGLPPVMRGVAVDDNLTIPPAALVGMVAVVTLVG</sequence>
<dbReference type="EMBL" id="JBHSWW010000138">
    <property type="protein sequence ID" value="MFC6753758.1"/>
    <property type="molecule type" value="Genomic_DNA"/>
</dbReference>
<protein>
    <submittedName>
        <fullName evidence="1">Dolichol kinase</fullName>
    </submittedName>
</protein>
<evidence type="ECO:0000313" key="1">
    <source>
        <dbReference type="EMBL" id="MFC6753758.1"/>
    </source>
</evidence>
<proteinExistence type="predicted"/>
<name>A0ABD5SAY7_9EURY</name>
<feature type="non-terminal residue" evidence="1">
    <location>
        <position position="1"/>
    </location>
</feature>
<dbReference type="Proteomes" id="UP001596442">
    <property type="component" value="Unassembled WGS sequence"/>
</dbReference>
<keyword evidence="1" id="KW-0418">Kinase</keyword>
<evidence type="ECO:0000313" key="2">
    <source>
        <dbReference type="Proteomes" id="UP001596442"/>
    </source>
</evidence>
<organism evidence="1 2">
    <name type="scientific">Halorubrum tibetense</name>
    <dbReference type="NCBI Taxonomy" id="175631"/>
    <lineage>
        <taxon>Archaea</taxon>
        <taxon>Methanobacteriati</taxon>
        <taxon>Methanobacteriota</taxon>
        <taxon>Stenosarchaea group</taxon>
        <taxon>Halobacteria</taxon>
        <taxon>Halobacteriales</taxon>
        <taxon>Haloferacaceae</taxon>
        <taxon>Halorubrum</taxon>
    </lineage>
</organism>
<dbReference type="GO" id="GO:0016301">
    <property type="term" value="F:kinase activity"/>
    <property type="evidence" value="ECO:0007669"/>
    <property type="project" value="UniProtKB-KW"/>
</dbReference>